<reference evidence="2" key="2">
    <citation type="journal article" date="2015" name="Fish Shellfish Immunol.">
        <title>Early steps in the European eel (Anguilla anguilla)-Vibrio vulnificus interaction in the gills: Role of the RtxA13 toxin.</title>
        <authorList>
            <person name="Callol A."/>
            <person name="Pajuelo D."/>
            <person name="Ebbesson L."/>
            <person name="Teles M."/>
            <person name="MacKenzie S."/>
            <person name="Amaro C."/>
        </authorList>
    </citation>
    <scope>NUCLEOTIDE SEQUENCE</scope>
</reference>
<evidence type="ECO:0000256" key="1">
    <source>
        <dbReference type="SAM" id="MobiDB-lite"/>
    </source>
</evidence>
<evidence type="ECO:0000313" key="2">
    <source>
        <dbReference type="EMBL" id="JAH75455.1"/>
    </source>
</evidence>
<sequence>MDAGHTGHNPGLYLCGREHLCRKISRGYQGCEGHSDSETSKTRIRIHGTET</sequence>
<dbReference type="EMBL" id="GBXM01024510">
    <property type="protein sequence ID" value="JAH84067.1"/>
    <property type="molecule type" value="Transcribed_RNA"/>
</dbReference>
<dbReference type="EMBL" id="GBXM01036550">
    <property type="protein sequence ID" value="JAH72027.1"/>
    <property type="molecule type" value="Transcribed_RNA"/>
</dbReference>
<accession>A0A0E9VDC8</accession>
<feature type="compositionally biased region" description="Basic and acidic residues" evidence="1">
    <location>
        <begin position="33"/>
        <end position="51"/>
    </location>
</feature>
<name>A0A0E9VDC8_ANGAN</name>
<proteinExistence type="predicted"/>
<feature type="region of interest" description="Disordered" evidence="1">
    <location>
        <begin position="32"/>
        <end position="51"/>
    </location>
</feature>
<reference evidence="2" key="1">
    <citation type="submission" date="2014-11" db="EMBL/GenBank/DDBJ databases">
        <authorList>
            <person name="Amaro Gonzalez C."/>
        </authorList>
    </citation>
    <scope>NUCLEOTIDE SEQUENCE</scope>
</reference>
<dbReference type="AlphaFoldDB" id="A0A0E9VDC8"/>
<protein>
    <submittedName>
        <fullName evidence="2">Uncharacterized protein</fullName>
    </submittedName>
</protein>
<dbReference type="EMBL" id="GBXM01033122">
    <property type="protein sequence ID" value="JAH75455.1"/>
    <property type="molecule type" value="Transcribed_RNA"/>
</dbReference>
<dbReference type="EMBL" id="GBXM01004880">
    <property type="protein sequence ID" value="JAI03698.1"/>
    <property type="molecule type" value="Transcribed_RNA"/>
</dbReference>
<dbReference type="EMBL" id="GBXM01024673">
    <property type="protein sequence ID" value="JAH83904.1"/>
    <property type="molecule type" value="Transcribed_RNA"/>
</dbReference>
<organism evidence="2">
    <name type="scientific">Anguilla anguilla</name>
    <name type="common">European freshwater eel</name>
    <name type="synonym">Muraena anguilla</name>
    <dbReference type="NCBI Taxonomy" id="7936"/>
    <lineage>
        <taxon>Eukaryota</taxon>
        <taxon>Metazoa</taxon>
        <taxon>Chordata</taxon>
        <taxon>Craniata</taxon>
        <taxon>Vertebrata</taxon>
        <taxon>Euteleostomi</taxon>
        <taxon>Actinopterygii</taxon>
        <taxon>Neopterygii</taxon>
        <taxon>Teleostei</taxon>
        <taxon>Anguilliformes</taxon>
        <taxon>Anguillidae</taxon>
        <taxon>Anguilla</taxon>
    </lineage>
</organism>